<dbReference type="Proteomes" id="UP000199309">
    <property type="component" value="Unassembled WGS sequence"/>
</dbReference>
<accession>A0A1G9TES6</accession>
<dbReference type="PANTHER" id="PTHR35089">
    <property type="entry name" value="CHAPERONE PROTEIN SKP"/>
    <property type="match status" value="1"/>
</dbReference>
<feature type="chain" id="PRO_5038994152" evidence="3">
    <location>
        <begin position="23"/>
        <end position="139"/>
    </location>
</feature>
<feature type="signal peptide" evidence="3">
    <location>
        <begin position="1"/>
        <end position="22"/>
    </location>
</feature>
<proteinExistence type="inferred from homology"/>
<evidence type="ECO:0000256" key="3">
    <source>
        <dbReference type="SAM" id="SignalP"/>
    </source>
</evidence>
<sequence length="139" mass="15555">MKKMWKRFAALMMITLIAGMLAGCGGADKVGVVDMTRVSKEAPQAQQLQQKLKDKQDAVEKELNEAKKTMSAEDYQKKQQQSQQELQIFGSSMQQQFVRDVQGKLGEIAKEKNIGTIVYTEAVQKGGIDVTDDLIKKMQ</sequence>
<keyword evidence="5" id="KW-1185">Reference proteome</keyword>
<evidence type="ECO:0000313" key="4">
    <source>
        <dbReference type="EMBL" id="SDM46251.1"/>
    </source>
</evidence>
<dbReference type="Gene3D" id="3.30.910.20">
    <property type="entry name" value="Skp domain"/>
    <property type="match status" value="1"/>
</dbReference>
<dbReference type="GO" id="GO:0005829">
    <property type="term" value="C:cytosol"/>
    <property type="evidence" value="ECO:0007669"/>
    <property type="project" value="TreeGrafter"/>
</dbReference>
<dbReference type="OrthoDB" id="1629141at2"/>
<dbReference type="GO" id="GO:0051082">
    <property type="term" value="F:unfolded protein binding"/>
    <property type="evidence" value="ECO:0007669"/>
    <property type="project" value="InterPro"/>
</dbReference>
<comment type="similarity">
    <text evidence="1">Belongs to the Skp family.</text>
</comment>
<name>A0A1G9TES6_9FIRM</name>
<evidence type="ECO:0000256" key="1">
    <source>
        <dbReference type="ARBA" id="ARBA00009091"/>
    </source>
</evidence>
<dbReference type="RefSeq" id="WP_091648584.1">
    <property type="nucleotide sequence ID" value="NZ_FNHQ01000007.1"/>
</dbReference>
<keyword evidence="2 3" id="KW-0732">Signal</keyword>
<dbReference type="PROSITE" id="PS51257">
    <property type="entry name" value="PROKAR_LIPOPROTEIN"/>
    <property type="match status" value="1"/>
</dbReference>
<evidence type="ECO:0000256" key="2">
    <source>
        <dbReference type="ARBA" id="ARBA00022729"/>
    </source>
</evidence>
<dbReference type="SMART" id="SM00935">
    <property type="entry name" value="OmpH"/>
    <property type="match status" value="1"/>
</dbReference>
<dbReference type="PANTHER" id="PTHR35089:SF1">
    <property type="entry name" value="CHAPERONE PROTEIN SKP"/>
    <property type="match status" value="1"/>
</dbReference>
<reference evidence="4 5" key="1">
    <citation type="submission" date="2016-10" db="EMBL/GenBank/DDBJ databases">
        <authorList>
            <person name="de Groot N.N."/>
        </authorList>
    </citation>
    <scope>NUCLEOTIDE SEQUENCE [LARGE SCALE GENOMIC DNA]</scope>
    <source>
        <strain evidence="4 5">DSM 16981</strain>
    </source>
</reference>
<dbReference type="InterPro" id="IPR024930">
    <property type="entry name" value="Skp_dom_sf"/>
</dbReference>
<dbReference type="GO" id="GO:0050821">
    <property type="term" value="P:protein stabilization"/>
    <property type="evidence" value="ECO:0007669"/>
    <property type="project" value="TreeGrafter"/>
</dbReference>
<organism evidence="4 5">
    <name type="scientific">Megasphaera paucivorans</name>
    <dbReference type="NCBI Taxonomy" id="349095"/>
    <lineage>
        <taxon>Bacteria</taxon>
        <taxon>Bacillati</taxon>
        <taxon>Bacillota</taxon>
        <taxon>Negativicutes</taxon>
        <taxon>Veillonellales</taxon>
        <taxon>Veillonellaceae</taxon>
        <taxon>Megasphaera</taxon>
    </lineage>
</organism>
<evidence type="ECO:0000313" key="5">
    <source>
        <dbReference type="Proteomes" id="UP000199309"/>
    </source>
</evidence>
<dbReference type="EMBL" id="FNHQ01000007">
    <property type="protein sequence ID" value="SDM46251.1"/>
    <property type="molecule type" value="Genomic_DNA"/>
</dbReference>
<dbReference type="InterPro" id="IPR005632">
    <property type="entry name" value="Chaperone_Skp"/>
</dbReference>
<dbReference type="STRING" id="349095.SAMN05660299_00918"/>
<dbReference type="SUPFAM" id="SSF111384">
    <property type="entry name" value="OmpH-like"/>
    <property type="match status" value="1"/>
</dbReference>
<protein>
    <submittedName>
        <fullName evidence="4">Periplasmic chaperone for outer membrane proteins Skp</fullName>
    </submittedName>
</protein>
<dbReference type="AlphaFoldDB" id="A0A1G9TES6"/>
<gene>
    <name evidence="4" type="ORF">SAMN05660299_00918</name>
</gene>